<dbReference type="PANTHER" id="PTHR43761">
    <property type="entry name" value="D-ISOMER SPECIFIC 2-HYDROXYACID DEHYDROGENASE FAMILY PROTEIN (AFU_ORTHOLOGUE AFUA_1G13630)"/>
    <property type="match status" value="1"/>
</dbReference>
<accession>A0A0X8JI18</accession>
<dbReference type="PANTHER" id="PTHR43761:SF1">
    <property type="entry name" value="D-ISOMER SPECIFIC 2-HYDROXYACID DEHYDROGENASE CATALYTIC DOMAIN-CONTAINING PROTEIN-RELATED"/>
    <property type="match status" value="1"/>
</dbReference>
<proteinExistence type="inferred from homology"/>
<dbReference type="InterPro" id="IPR006139">
    <property type="entry name" value="D-isomer_2_OHA_DH_cat_dom"/>
</dbReference>
<dbReference type="PROSITE" id="PS00670">
    <property type="entry name" value="D_2_HYDROXYACID_DH_2"/>
    <property type="match status" value="1"/>
</dbReference>
<dbReference type="InterPro" id="IPR006140">
    <property type="entry name" value="D-isomer_DH_NAD-bd"/>
</dbReference>
<dbReference type="GO" id="GO:0016616">
    <property type="term" value="F:oxidoreductase activity, acting on the CH-OH group of donors, NAD or NADP as acceptor"/>
    <property type="evidence" value="ECO:0007669"/>
    <property type="project" value="InterPro"/>
</dbReference>
<dbReference type="Pfam" id="PF00389">
    <property type="entry name" value="2-Hacid_dh"/>
    <property type="match status" value="1"/>
</dbReference>
<keyword evidence="2 4" id="KW-0560">Oxidoreductase</keyword>
<dbReference type="Proteomes" id="UP000069241">
    <property type="component" value="Chromosome"/>
</dbReference>
<dbReference type="PROSITE" id="PS00671">
    <property type="entry name" value="D_2_HYDROXYACID_DH_3"/>
    <property type="match status" value="1"/>
</dbReference>
<dbReference type="InterPro" id="IPR029753">
    <property type="entry name" value="D-isomer_DH_CS"/>
</dbReference>
<keyword evidence="3" id="KW-0520">NAD</keyword>
<dbReference type="Gene3D" id="3.40.50.720">
    <property type="entry name" value="NAD(P)-binding Rossmann-like Domain"/>
    <property type="match status" value="2"/>
</dbReference>
<evidence type="ECO:0000313" key="8">
    <source>
        <dbReference type="Proteomes" id="UP000069241"/>
    </source>
</evidence>
<evidence type="ECO:0000259" key="5">
    <source>
        <dbReference type="Pfam" id="PF00389"/>
    </source>
</evidence>
<name>A0A0X8JI18_9BACT</name>
<evidence type="ECO:0000256" key="3">
    <source>
        <dbReference type="ARBA" id="ARBA00023027"/>
    </source>
</evidence>
<dbReference type="GO" id="GO:0051287">
    <property type="term" value="F:NAD binding"/>
    <property type="evidence" value="ECO:0007669"/>
    <property type="project" value="InterPro"/>
</dbReference>
<reference evidence="8" key="1">
    <citation type="submission" date="2016-02" db="EMBL/GenBank/DDBJ databases">
        <authorList>
            <person name="Holder M.E."/>
            <person name="Ajami N.J."/>
            <person name="Petrosino J.F."/>
        </authorList>
    </citation>
    <scope>NUCLEOTIDE SEQUENCE [LARGE SCALE GENOMIC DNA]</scope>
    <source>
        <strain evidence="8">CCUG 45958</strain>
    </source>
</reference>
<dbReference type="EMBL" id="CP014229">
    <property type="protein sequence ID" value="AMD89114.1"/>
    <property type="molecule type" value="Genomic_DNA"/>
</dbReference>
<feature type="domain" description="D-isomer specific 2-hydroxyacid dehydrogenase catalytic" evidence="5">
    <location>
        <begin position="14"/>
        <end position="318"/>
    </location>
</feature>
<dbReference type="FunFam" id="3.40.50.720:FF:000203">
    <property type="entry name" value="D-3-phosphoglycerate dehydrogenase (SerA)"/>
    <property type="match status" value="1"/>
</dbReference>
<dbReference type="SUPFAM" id="SSF52283">
    <property type="entry name" value="Formate/glycerate dehydrogenase catalytic domain-like"/>
    <property type="match status" value="1"/>
</dbReference>
<dbReference type="STRING" id="44742.AXF13_02735"/>
<comment type="similarity">
    <text evidence="1 4">Belongs to the D-isomer specific 2-hydroxyacid dehydrogenase family.</text>
</comment>
<evidence type="ECO:0000256" key="4">
    <source>
        <dbReference type="RuleBase" id="RU003719"/>
    </source>
</evidence>
<keyword evidence="8" id="KW-1185">Reference proteome</keyword>
<evidence type="ECO:0000313" key="7">
    <source>
        <dbReference type="EMBL" id="AMD89114.1"/>
    </source>
</evidence>
<sequence>MKIVILDGAILNPGDVDWGPIEALGEVTVYDETAKEQLAERAKGADVLLANKTCLRRDDLPILDSVRMVGVLATGYNTVDVEAFAERNIPVCNVVAYGVDDVAQHAMALLLELCRHTSQHTESVKAGDWERAEQWCYWKYTPLCLEGLTMGIVGFGSIGRRVGELAHAFGMSVLAHCRTPKNPPSYSPFAFASLDQLLAGSDVISLHCPLTPQTRNLINAKSLAKMRKGAILLNTARGPLVDEAAAAEALKSGQLRGLGTDVLSKEPPSRDNPLLSAPNTLITPHIAWATVKARQNIIDLTAENIRRWQEGNQVNVVNGVGKA</sequence>
<dbReference type="RefSeq" id="WP_062251550.1">
    <property type="nucleotide sequence ID" value="NZ_CP014229.1"/>
</dbReference>
<feature type="domain" description="D-isomer specific 2-hydroxyacid dehydrogenase NAD-binding" evidence="6">
    <location>
        <begin position="107"/>
        <end position="287"/>
    </location>
</feature>
<dbReference type="AlphaFoldDB" id="A0A0X8JI18"/>
<evidence type="ECO:0000259" key="6">
    <source>
        <dbReference type="Pfam" id="PF02826"/>
    </source>
</evidence>
<dbReference type="CDD" id="cd12162">
    <property type="entry name" value="2-Hacid_dh_4"/>
    <property type="match status" value="1"/>
</dbReference>
<dbReference type="KEGG" id="dfi:AXF13_02735"/>
<dbReference type="InterPro" id="IPR050418">
    <property type="entry name" value="D-iso_2-hydroxyacid_DH_PdxB"/>
</dbReference>
<dbReference type="InterPro" id="IPR036291">
    <property type="entry name" value="NAD(P)-bd_dom_sf"/>
</dbReference>
<evidence type="ECO:0000256" key="2">
    <source>
        <dbReference type="ARBA" id="ARBA00023002"/>
    </source>
</evidence>
<dbReference type="Pfam" id="PF02826">
    <property type="entry name" value="2-Hacid_dh_C"/>
    <property type="match status" value="1"/>
</dbReference>
<protein>
    <submittedName>
        <fullName evidence="7">Hydroxyacid dehydrogenase</fullName>
    </submittedName>
</protein>
<dbReference type="SUPFAM" id="SSF51735">
    <property type="entry name" value="NAD(P)-binding Rossmann-fold domains"/>
    <property type="match status" value="1"/>
</dbReference>
<evidence type="ECO:0000256" key="1">
    <source>
        <dbReference type="ARBA" id="ARBA00005854"/>
    </source>
</evidence>
<organism evidence="7 8">
    <name type="scientific">Desulfovibrio fairfieldensis</name>
    <dbReference type="NCBI Taxonomy" id="44742"/>
    <lineage>
        <taxon>Bacteria</taxon>
        <taxon>Pseudomonadati</taxon>
        <taxon>Thermodesulfobacteriota</taxon>
        <taxon>Desulfovibrionia</taxon>
        <taxon>Desulfovibrionales</taxon>
        <taxon>Desulfovibrionaceae</taxon>
        <taxon>Desulfovibrio</taxon>
    </lineage>
</organism>
<gene>
    <name evidence="7" type="ORF">AXF13_02735</name>
</gene>